<sequence>MAPFLLLPRFVITALIHTNFGLLLLIKSDSGIFHGEKWEIKGLKGLLEEIDGSLREGRGLIEEAHGWYRESLKVVMELERVVEASIDETALRVCDCFITYAPLFSWLLQASSREQNERHAWVFGAAGFETTSSNKPVSDDAHIPAATAEQKYGDSKPCSSLPMIAAPLTSNPSAPLESQAAHCSPALQPAEEEEPYIPPIDLLDSTIDMWVRVVGNKKTDQEVTEEGLRHFYEPVTKYNEAVKASDDLEKMNFSLKDKLEEASRKLEDFKKEKERLEHELAGAENKITTLTGEKESLLKVQTIFHQKISS</sequence>
<evidence type="ECO:0000256" key="1">
    <source>
        <dbReference type="SAM" id="Coils"/>
    </source>
</evidence>
<keyword evidence="1" id="KW-0175">Coiled coil</keyword>
<comment type="caution">
    <text evidence="2">The sequence shown here is derived from an EMBL/GenBank/DDBJ whole genome shotgun (WGS) entry which is preliminary data.</text>
</comment>
<dbReference type="EMBL" id="JAVYJV010000014">
    <property type="protein sequence ID" value="KAK4353981.1"/>
    <property type="molecule type" value="Genomic_DNA"/>
</dbReference>
<dbReference type="Proteomes" id="UP001291623">
    <property type="component" value="Unassembled WGS sequence"/>
</dbReference>
<proteinExistence type="predicted"/>
<reference evidence="2" key="1">
    <citation type="submission" date="2023-12" db="EMBL/GenBank/DDBJ databases">
        <title>Genome assembly of Anisodus tanguticus.</title>
        <authorList>
            <person name="Wang Y.-J."/>
        </authorList>
    </citation>
    <scope>NUCLEOTIDE SEQUENCE</scope>
    <source>
        <strain evidence="2">KB-2021</strain>
        <tissue evidence="2">Leaf</tissue>
    </source>
</reference>
<organism evidence="2 3">
    <name type="scientific">Anisodus tanguticus</name>
    <dbReference type="NCBI Taxonomy" id="243964"/>
    <lineage>
        <taxon>Eukaryota</taxon>
        <taxon>Viridiplantae</taxon>
        <taxon>Streptophyta</taxon>
        <taxon>Embryophyta</taxon>
        <taxon>Tracheophyta</taxon>
        <taxon>Spermatophyta</taxon>
        <taxon>Magnoliopsida</taxon>
        <taxon>eudicotyledons</taxon>
        <taxon>Gunneridae</taxon>
        <taxon>Pentapetalae</taxon>
        <taxon>asterids</taxon>
        <taxon>lamiids</taxon>
        <taxon>Solanales</taxon>
        <taxon>Solanaceae</taxon>
        <taxon>Solanoideae</taxon>
        <taxon>Hyoscyameae</taxon>
        <taxon>Anisodus</taxon>
    </lineage>
</organism>
<evidence type="ECO:0000313" key="2">
    <source>
        <dbReference type="EMBL" id="KAK4353981.1"/>
    </source>
</evidence>
<protein>
    <submittedName>
        <fullName evidence="2">Uncharacterized protein</fullName>
    </submittedName>
</protein>
<dbReference type="AlphaFoldDB" id="A0AAE1V835"/>
<feature type="coiled-coil region" evidence="1">
    <location>
        <begin position="245"/>
        <end position="293"/>
    </location>
</feature>
<evidence type="ECO:0000313" key="3">
    <source>
        <dbReference type="Proteomes" id="UP001291623"/>
    </source>
</evidence>
<gene>
    <name evidence="2" type="ORF">RND71_026175</name>
</gene>
<keyword evidence="3" id="KW-1185">Reference proteome</keyword>
<accession>A0AAE1V835</accession>
<name>A0AAE1V835_9SOLA</name>